<evidence type="ECO:0000259" key="9">
    <source>
        <dbReference type="SMART" id="SM00244"/>
    </source>
</evidence>
<gene>
    <name evidence="10" type="primary">hflK</name>
    <name evidence="10" type="ORF">DI616_03225</name>
</gene>
<dbReference type="GO" id="GO:0008233">
    <property type="term" value="F:peptidase activity"/>
    <property type="evidence" value="ECO:0007669"/>
    <property type="project" value="UniProtKB-KW"/>
</dbReference>
<evidence type="ECO:0000256" key="1">
    <source>
        <dbReference type="ARBA" id="ARBA00004167"/>
    </source>
</evidence>
<comment type="similarity">
    <text evidence="2 6">Belongs to the band 7/mec-2 family. HflK subfamily.</text>
</comment>
<name>A0A533IDE3_PARDE</name>
<evidence type="ECO:0000256" key="5">
    <source>
        <dbReference type="ARBA" id="ARBA00023136"/>
    </source>
</evidence>
<dbReference type="CDD" id="cd03404">
    <property type="entry name" value="SPFH_HflK"/>
    <property type="match status" value="1"/>
</dbReference>
<feature type="compositionally biased region" description="Basic and acidic residues" evidence="8">
    <location>
        <begin position="16"/>
        <end position="25"/>
    </location>
</feature>
<evidence type="ECO:0000256" key="3">
    <source>
        <dbReference type="ARBA" id="ARBA00022692"/>
    </source>
</evidence>
<keyword evidence="10" id="KW-0378">Hydrolase</keyword>
<dbReference type="PANTHER" id="PTHR43327">
    <property type="entry name" value="STOMATIN-LIKE PROTEIN 2, MITOCHONDRIAL"/>
    <property type="match status" value="1"/>
</dbReference>
<dbReference type="SMART" id="SM00244">
    <property type="entry name" value="PHB"/>
    <property type="match status" value="1"/>
</dbReference>
<dbReference type="EMBL" id="VAFL01000002">
    <property type="protein sequence ID" value="TKW68130.1"/>
    <property type="molecule type" value="Genomic_DNA"/>
</dbReference>
<evidence type="ECO:0000256" key="8">
    <source>
        <dbReference type="SAM" id="MobiDB-lite"/>
    </source>
</evidence>
<keyword evidence="7" id="KW-0175">Coiled coil</keyword>
<evidence type="ECO:0000256" key="2">
    <source>
        <dbReference type="ARBA" id="ARBA00006971"/>
    </source>
</evidence>
<keyword evidence="3 6" id="KW-0812">Transmembrane</keyword>
<keyword evidence="5 6" id="KW-0472">Membrane</keyword>
<dbReference type="InterPro" id="IPR001107">
    <property type="entry name" value="Band_7"/>
</dbReference>
<dbReference type="Pfam" id="PF01145">
    <property type="entry name" value="Band_7"/>
    <property type="match status" value="1"/>
</dbReference>
<dbReference type="InterPro" id="IPR050710">
    <property type="entry name" value="Band7/mec-2_domain"/>
</dbReference>
<evidence type="ECO:0000313" key="11">
    <source>
        <dbReference type="Proteomes" id="UP000315344"/>
    </source>
</evidence>
<comment type="caution">
    <text evidence="10">The sequence shown here is derived from an EMBL/GenBank/DDBJ whole genome shotgun (WGS) entry which is preliminary data.</text>
</comment>
<dbReference type="SUPFAM" id="SSF117892">
    <property type="entry name" value="Band 7/SPFH domain"/>
    <property type="match status" value="1"/>
</dbReference>
<keyword evidence="10" id="KW-0645">Protease</keyword>
<dbReference type="NCBIfam" id="TIGR01933">
    <property type="entry name" value="hflK"/>
    <property type="match status" value="1"/>
</dbReference>
<sequence>MAQGPWGGGSSGNGGGDDKGGKEPPRGGQRPWGQGGDQGGRDRPEPPRRPGQRPQGERPEIEDLMRKGQDRLRVLMGGRGGSNGNGTGPRRPGGGGFRFDRRTFVIGGLVVVAVWAFASFYTVRPEERSVEFLFGRAVGTGDPGLNFAPWPVVTKEIVQVTGERVTDVGTGQVDTTRNAGGEITATDSGLMLTRDQNIVDLQYQVVWNISDAEKFLFNLADPSGTMRAVAESSMRDIIARSELSPILNRDLGSIAEDLKLAVQQTMNSYQSGINVVRVNLNRADPPAEVIDSFRAVNAAQQRRDTLEKQADAYANRVLAAARGEAAALVEEAEAYRAQAVNDAQGESARFNSVYAEYAKAPEVTRKRMYLETMEKVLGNVDKVIIDQGAGEGVVPYLPLDQLRRQGTAALEAEPAAEPATDAAAAPDTATDTATGGAN</sequence>
<dbReference type="Gene3D" id="3.30.479.30">
    <property type="entry name" value="Band 7 domain"/>
    <property type="match status" value="1"/>
</dbReference>
<feature type="region of interest" description="Disordered" evidence="8">
    <location>
        <begin position="1"/>
        <end position="96"/>
    </location>
</feature>
<dbReference type="GO" id="GO:0006508">
    <property type="term" value="P:proteolysis"/>
    <property type="evidence" value="ECO:0007669"/>
    <property type="project" value="UniProtKB-KW"/>
</dbReference>
<protein>
    <recommendedName>
        <fullName evidence="6">Protein HflK</fullName>
    </recommendedName>
</protein>
<comment type="subunit">
    <text evidence="6">HflC and HflK may interact to form a multimeric complex.</text>
</comment>
<dbReference type="Proteomes" id="UP000315344">
    <property type="component" value="Unassembled WGS sequence"/>
</dbReference>
<organism evidence="10 11">
    <name type="scientific">Paracoccus denitrificans</name>
    <dbReference type="NCBI Taxonomy" id="266"/>
    <lineage>
        <taxon>Bacteria</taxon>
        <taxon>Pseudomonadati</taxon>
        <taxon>Pseudomonadota</taxon>
        <taxon>Alphaproteobacteria</taxon>
        <taxon>Rhodobacterales</taxon>
        <taxon>Paracoccaceae</taxon>
        <taxon>Paracoccus</taxon>
    </lineage>
</organism>
<dbReference type="AlphaFoldDB" id="A0A533IDE3"/>
<feature type="transmembrane region" description="Helical" evidence="6">
    <location>
        <begin position="104"/>
        <end position="123"/>
    </location>
</feature>
<accession>A0A533IDE3</accession>
<evidence type="ECO:0000256" key="4">
    <source>
        <dbReference type="ARBA" id="ARBA00022989"/>
    </source>
</evidence>
<dbReference type="GO" id="GO:0016020">
    <property type="term" value="C:membrane"/>
    <property type="evidence" value="ECO:0007669"/>
    <property type="project" value="UniProtKB-SubCell"/>
</dbReference>
<keyword evidence="4 6" id="KW-1133">Transmembrane helix</keyword>
<feature type="compositionally biased region" description="Gly residues" evidence="8">
    <location>
        <begin position="77"/>
        <end position="96"/>
    </location>
</feature>
<dbReference type="PANTHER" id="PTHR43327:SF2">
    <property type="entry name" value="MODULATOR OF FTSH PROTEASE HFLK"/>
    <property type="match status" value="1"/>
</dbReference>
<feature type="coiled-coil region" evidence="7">
    <location>
        <begin position="296"/>
        <end position="338"/>
    </location>
</feature>
<evidence type="ECO:0000256" key="6">
    <source>
        <dbReference type="RuleBase" id="RU364113"/>
    </source>
</evidence>
<proteinExistence type="inferred from homology"/>
<feature type="compositionally biased region" description="Basic and acidic residues" evidence="8">
    <location>
        <begin position="39"/>
        <end position="48"/>
    </location>
</feature>
<dbReference type="InterPro" id="IPR010201">
    <property type="entry name" value="HflK"/>
</dbReference>
<evidence type="ECO:0000256" key="7">
    <source>
        <dbReference type="SAM" id="Coils"/>
    </source>
</evidence>
<feature type="compositionally biased region" description="Basic and acidic residues" evidence="8">
    <location>
        <begin position="55"/>
        <end position="73"/>
    </location>
</feature>
<evidence type="ECO:0000313" key="10">
    <source>
        <dbReference type="EMBL" id="TKW68130.1"/>
    </source>
</evidence>
<feature type="domain" description="Band 7" evidence="9">
    <location>
        <begin position="118"/>
        <end position="297"/>
    </location>
</feature>
<dbReference type="InterPro" id="IPR036013">
    <property type="entry name" value="Band_7/SPFH_dom_sf"/>
</dbReference>
<comment type="function">
    <text evidence="6">HflC and HflK could encode or regulate a protease.</text>
</comment>
<reference evidence="10 11" key="1">
    <citation type="journal article" date="2017" name="Nat. Commun.">
        <title>In situ click chemistry generation of cyclooxygenase-2 inhibitors.</title>
        <authorList>
            <person name="Bhardwaj A."/>
            <person name="Kaur J."/>
            <person name="Wuest M."/>
            <person name="Wuest F."/>
        </authorList>
    </citation>
    <scope>NUCLEOTIDE SEQUENCE [LARGE SCALE GENOMIC DNA]</scope>
    <source>
        <strain evidence="10">S2_012_000_R3_94</strain>
    </source>
</reference>
<feature type="region of interest" description="Disordered" evidence="8">
    <location>
        <begin position="408"/>
        <end position="438"/>
    </location>
</feature>
<comment type="subcellular location">
    <subcellularLocation>
        <location evidence="1">Membrane</location>
        <topology evidence="1">Single-pass membrane protein</topology>
    </subcellularLocation>
</comment>
<feature type="compositionally biased region" description="Gly residues" evidence="8">
    <location>
        <begin position="1"/>
        <end position="15"/>
    </location>
</feature>